<dbReference type="SUPFAM" id="SSF56935">
    <property type="entry name" value="Porins"/>
    <property type="match status" value="1"/>
</dbReference>
<dbReference type="InterPro" id="IPR037066">
    <property type="entry name" value="Plug_dom_sf"/>
</dbReference>
<dbReference type="SUPFAM" id="SSF49464">
    <property type="entry name" value="Carboxypeptidase regulatory domain-like"/>
    <property type="match status" value="1"/>
</dbReference>
<dbReference type="PROSITE" id="PS52016">
    <property type="entry name" value="TONB_DEPENDENT_REC_3"/>
    <property type="match status" value="1"/>
</dbReference>
<dbReference type="Proteomes" id="UP000192796">
    <property type="component" value="Unassembled WGS sequence"/>
</dbReference>
<accession>A0A1V9G081</accession>
<evidence type="ECO:0000256" key="2">
    <source>
        <dbReference type="ARBA" id="ARBA00022448"/>
    </source>
</evidence>
<dbReference type="Gene3D" id="2.170.130.10">
    <property type="entry name" value="TonB-dependent receptor, plug domain"/>
    <property type="match status" value="1"/>
</dbReference>
<keyword evidence="5 9" id="KW-0798">TonB box</keyword>
<proteinExistence type="inferred from homology"/>
<keyword evidence="4 8" id="KW-0812">Transmembrane</keyword>
<evidence type="ECO:0000259" key="10">
    <source>
        <dbReference type="Pfam" id="PF00593"/>
    </source>
</evidence>
<dbReference type="Gene3D" id="2.60.40.1120">
    <property type="entry name" value="Carboxypeptidase-like, regulatory domain"/>
    <property type="match status" value="1"/>
</dbReference>
<evidence type="ECO:0000256" key="8">
    <source>
        <dbReference type="PROSITE-ProRule" id="PRU01360"/>
    </source>
</evidence>
<dbReference type="STRING" id="1703345.A3860_21435"/>
<comment type="similarity">
    <text evidence="8 9">Belongs to the TonB-dependent receptor family.</text>
</comment>
<dbReference type="InterPro" id="IPR012910">
    <property type="entry name" value="Plug_dom"/>
</dbReference>
<gene>
    <name evidence="12" type="ORF">A3860_21435</name>
</gene>
<evidence type="ECO:0000313" key="12">
    <source>
        <dbReference type="EMBL" id="OQP63987.1"/>
    </source>
</evidence>
<dbReference type="InterPro" id="IPR036942">
    <property type="entry name" value="Beta-barrel_TonB_sf"/>
</dbReference>
<dbReference type="InterPro" id="IPR008969">
    <property type="entry name" value="CarboxyPept-like_regulatory"/>
</dbReference>
<feature type="domain" description="TonB-dependent receptor-like beta-barrel" evidence="10">
    <location>
        <begin position="472"/>
        <end position="1019"/>
    </location>
</feature>
<comment type="subcellular location">
    <subcellularLocation>
        <location evidence="1 8">Cell outer membrane</location>
        <topology evidence="1 8">Multi-pass membrane protein</topology>
    </subcellularLocation>
</comment>
<keyword evidence="13" id="KW-1185">Reference proteome</keyword>
<dbReference type="Gene3D" id="2.40.170.20">
    <property type="entry name" value="TonB-dependent receptor, beta-barrel domain"/>
    <property type="match status" value="1"/>
</dbReference>
<dbReference type="GO" id="GO:0009279">
    <property type="term" value="C:cell outer membrane"/>
    <property type="evidence" value="ECO:0007669"/>
    <property type="project" value="UniProtKB-SubCell"/>
</dbReference>
<protein>
    <submittedName>
        <fullName evidence="12">SusC/RagA family protein</fullName>
    </submittedName>
</protein>
<evidence type="ECO:0000256" key="3">
    <source>
        <dbReference type="ARBA" id="ARBA00022452"/>
    </source>
</evidence>
<organism evidence="12 13">
    <name type="scientific">Niastella vici</name>
    <dbReference type="NCBI Taxonomy" id="1703345"/>
    <lineage>
        <taxon>Bacteria</taxon>
        <taxon>Pseudomonadati</taxon>
        <taxon>Bacteroidota</taxon>
        <taxon>Chitinophagia</taxon>
        <taxon>Chitinophagales</taxon>
        <taxon>Chitinophagaceae</taxon>
        <taxon>Niastella</taxon>
    </lineage>
</organism>
<sequence length="1063" mass="114457">MKLFSGRSMLIAFILLPVFITAQTINKPVINSIVTGKVTDGNAPLEGTTVQIKGTTNTATTDFEGNFTLKTGQKLPFTLVVTYIGYQKEEVLATGAHVDVLLHASKNKLDEVVVVGYGTQRKKDLTGSVASVSRENLSRPASSLDNLLQGAVAGVVVNQSSGQPGATATIRIRGGNSLSFGNDPLYVIDGFIYYNDNSLTNLAPASGTVPAVTGVSTNGLSTINPSDIESIDVLKDAAATAIYGSRGANGVVIVTTKRGTKGSNNISFNSSYGQQYKTKLIPVLNGQQWAKLFDDLYHATPTIQAGLAANKKLIDSAGAAGVNGNWTEAAIRTGAVQNHQLTLFGGDDKSRYSVSGNYFNQKGIVLASDFKRYSARVNYEKEYSKKLKLATSIFGSSSSENKLPGATYNGIGFSNAFSSLSLANPLQTVKNADGSYNTTAQPAINPTLNTISGQQFSDNAILGIAVTINQTKLSRVLGNFSAEYKITSELVAKSTIGADLLNTKLNYYTPSYTNSGNLGGTITGSGSVGTINYISWLNENTLTYDHAFEDKHFLNLLVGYTTQYQKSENTFLAGQTFSSDATTYNNLYNASANKVIGSAEAKQTRNSWLGRISYSLLHRYNLTLAARADGASPAGANKKWGLFPSVGFSWNVSDEDFFKRFDKTINNLKLRLTYGRVGNANFPAYSSLATITSYGYYLGNPLTGTNGLAPSQLSNPDLTWETTTQYNAGIDLGLLKNRIVITADAYYKKTTNLYVSGSGLVPLSSGYASVSENIGSLENKGVELTINTDNIKSKNFTWRSTLIYARNANKVLSLGPSESFFPVAPTGQVSPVIVKVGLPVGTFWGYNTAGLLTTADVYGAKKAPILAGVSQVTGDRKYVDSDGDGVVTTADKHNLGNAQPKFTASFSNTITWKNLDLSVFFQGSFGNKIFNLLQQQLEKTTTTQNVSTVLLDRWDSVSNPNGKFPKVVNAPVVQVADTYIEDGSYIRLKNITLGYNFPKDLAAKILAKQIRIYGSVTNLLTITKYKGLDPEANFYDQNNLQPGIDYGVYPNYRTYTLGINVTF</sequence>
<reference evidence="12 13" key="1">
    <citation type="submission" date="2016-03" db="EMBL/GenBank/DDBJ databases">
        <title>Niastella vici sp. nov., isolated from farmland soil.</title>
        <authorList>
            <person name="Chen L."/>
            <person name="Wang D."/>
            <person name="Yang S."/>
            <person name="Wang G."/>
        </authorList>
    </citation>
    <scope>NUCLEOTIDE SEQUENCE [LARGE SCALE GENOMIC DNA]</scope>
    <source>
        <strain evidence="12 13">DJ57</strain>
    </source>
</reference>
<dbReference type="RefSeq" id="WP_081147165.1">
    <property type="nucleotide sequence ID" value="NZ_LVYD01000043.1"/>
</dbReference>
<keyword evidence="2 8" id="KW-0813">Transport</keyword>
<keyword evidence="6 8" id="KW-0472">Membrane</keyword>
<evidence type="ECO:0000256" key="7">
    <source>
        <dbReference type="ARBA" id="ARBA00023237"/>
    </source>
</evidence>
<dbReference type="NCBIfam" id="TIGR04056">
    <property type="entry name" value="OMP_RagA_SusC"/>
    <property type="match status" value="1"/>
</dbReference>
<dbReference type="AlphaFoldDB" id="A0A1V9G081"/>
<evidence type="ECO:0000256" key="5">
    <source>
        <dbReference type="ARBA" id="ARBA00023077"/>
    </source>
</evidence>
<dbReference type="OrthoDB" id="9768177at2"/>
<dbReference type="Pfam" id="PF07715">
    <property type="entry name" value="Plug"/>
    <property type="match status" value="1"/>
</dbReference>
<keyword evidence="7 8" id="KW-0998">Cell outer membrane</keyword>
<evidence type="ECO:0000256" key="9">
    <source>
        <dbReference type="RuleBase" id="RU003357"/>
    </source>
</evidence>
<dbReference type="InterPro" id="IPR023996">
    <property type="entry name" value="TonB-dep_OMP_SusC/RagA"/>
</dbReference>
<comment type="caution">
    <text evidence="12">The sequence shown here is derived from an EMBL/GenBank/DDBJ whole genome shotgun (WGS) entry which is preliminary data.</text>
</comment>
<dbReference type="EMBL" id="LVYD01000043">
    <property type="protein sequence ID" value="OQP63987.1"/>
    <property type="molecule type" value="Genomic_DNA"/>
</dbReference>
<dbReference type="InterPro" id="IPR023997">
    <property type="entry name" value="TonB-dep_OMP_SusC/RagA_CS"/>
</dbReference>
<dbReference type="FunFam" id="2.170.130.10:FF:000008">
    <property type="entry name" value="SusC/RagA family TonB-linked outer membrane protein"/>
    <property type="match status" value="1"/>
</dbReference>
<dbReference type="Pfam" id="PF00593">
    <property type="entry name" value="TonB_dep_Rec_b-barrel"/>
    <property type="match status" value="1"/>
</dbReference>
<evidence type="ECO:0000313" key="13">
    <source>
        <dbReference type="Proteomes" id="UP000192796"/>
    </source>
</evidence>
<dbReference type="NCBIfam" id="TIGR04057">
    <property type="entry name" value="SusC_RagA_signa"/>
    <property type="match status" value="1"/>
</dbReference>
<dbReference type="InterPro" id="IPR000531">
    <property type="entry name" value="Beta-barrel_TonB"/>
</dbReference>
<evidence type="ECO:0000256" key="1">
    <source>
        <dbReference type="ARBA" id="ARBA00004571"/>
    </source>
</evidence>
<evidence type="ECO:0000256" key="4">
    <source>
        <dbReference type="ARBA" id="ARBA00022692"/>
    </source>
</evidence>
<dbReference type="Pfam" id="PF13715">
    <property type="entry name" value="CarbopepD_reg_2"/>
    <property type="match status" value="1"/>
</dbReference>
<name>A0A1V9G081_9BACT</name>
<evidence type="ECO:0000259" key="11">
    <source>
        <dbReference type="Pfam" id="PF07715"/>
    </source>
</evidence>
<dbReference type="InterPro" id="IPR039426">
    <property type="entry name" value="TonB-dep_rcpt-like"/>
</dbReference>
<keyword evidence="3 8" id="KW-1134">Transmembrane beta strand</keyword>
<feature type="domain" description="TonB-dependent receptor plug" evidence="11">
    <location>
        <begin position="122"/>
        <end position="251"/>
    </location>
</feature>
<evidence type="ECO:0000256" key="6">
    <source>
        <dbReference type="ARBA" id="ARBA00023136"/>
    </source>
</evidence>